<name>A0A0B5AN76_9BACL</name>
<dbReference type="HOGENOM" id="CLU_3328860_0_0_9"/>
<evidence type="ECO:0000313" key="2">
    <source>
        <dbReference type="Proteomes" id="UP000031449"/>
    </source>
</evidence>
<dbReference type="SUPFAM" id="SSF100985">
    <property type="entry name" value="Sporulation inhibitor Sda"/>
    <property type="match status" value="1"/>
</dbReference>
<dbReference type="InterPro" id="IPR036916">
    <property type="entry name" value="Sda_sf"/>
</dbReference>
<dbReference type="STRING" id="1508404.JMA_22790"/>
<dbReference type="AlphaFoldDB" id="A0A0B5AN76"/>
<protein>
    <recommendedName>
        <fullName evidence="3">Sporulation histidine kinase inhibitor Sda</fullName>
    </recommendedName>
</protein>
<gene>
    <name evidence="1" type="ORF">JMA_22790</name>
</gene>
<keyword evidence="2" id="KW-1185">Reference proteome</keyword>
<accession>A0A0B5AN76</accession>
<dbReference type="Gene3D" id="1.10.287.1100">
    <property type="entry name" value="Sporulation inhibitor A"/>
    <property type="match status" value="1"/>
</dbReference>
<dbReference type="KEGG" id="jeo:JMA_22790"/>
<sequence>MDKLSLEALIMAYEAAKEKELSEDFLQLLETEILKKEK</sequence>
<dbReference type="InterPro" id="IPR015064">
    <property type="entry name" value="Sda"/>
</dbReference>
<dbReference type="Proteomes" id="UP000031449">
    <property type="component" value="Chromosome"/>
</dbReference>
<dbReference type="Pfam" id="PF08970">
    <property type="entry name" value="Sda"/>
    <property type="match status" value="1"/>
</dbReference>
<dbReference type="BioCyc" id="JESP1508404:G14D9-11534-MONOMER"/>
<dbReference type="EMBL" id="CP009416">
    <property type="protein sequence ID" value="AJD91596.1"/>
    <property type="molecule type" value="Genomic_DNA"/>
</dbReference>
<evidence type="ECO:0008006" key="3">
    <source>
        <dbReference type="Google" id="ProtNLM"/>
    </source>
</evidence>
<organism evidence="1 2">
    <name type="scientific">Jeotgalibacillus malaysiensis</name>
    <dbReference type="NCBI Taxonomy" id="1508404"/>
    <lineage>
        <taxon>Bacteria</taxon>
        <taxon>Bacillati</taxon>
        <taxon>Bacillota</taxon>
        <taxon>Bacilli</taxon>
        <taxon>Bacillales</taxon>
        <taxon>Caryophanaceae</taxon>
        <taxon>Jeotgalibacillus</taxon>
    </lineage>
</organism>
<proteinExistence type="predicted"/>
<dbReference type="OrthoDB" id="2933732at2"/>
<reference evidence="1 2" key="1">
    <citation type="submission" date="2014-08" db="EMBL/GenBank/DDBJ databases">
        <title>Complete genome of a marine bacteria Jeotgalibacillus malaysiensis.</title>
        <authorList>
            <person name="Yaakop A.S."/>
            <person name="Chan K.-G."/>
            <person name="Goh K.M."/>
        </authorList>
    </citation>
    <scope>NUCLEOTIDE SEQUENCE [LARGE SCALE GENOMIC DNA]</scope>
    <source>
        <strain evidence="1 2">D5</strain>
    </source>
</reference>
<evidence type="ECO:0000313" key="1">
    <source>
        <dbReference type="EMBL" id="AJD91596.1"/>
    </source>
</evidence>